<sequence length="430" mass="45743">MIARIPAGGPGRRMRAVLACGIAGALAVAAALAGDVENARRARNDPDAVRLLRAAADAAVRVRYTGTQYLTTWNASGQATHRVKVEHTPGDGTYFTPDPAGGAPDTAPNTEGPSARPSPQTSTQVRTPGRGGARTGGPAVPSQDARRTYQPDNLPVWGGSVGFTSDILGLLIRNYEVVRGPEAVVCGRRARVVEARRPDGTAAGRFWIDAATGLMLHRELIDTRGRAVAAAGFSELRLSPDDGGGRPLAMTSTKSPVPARTSGPVPATLPWADRLEDAELAALRDQGWPVPGALPGRLTLYDARRPVPAEKRPGKSTPKPKAAVENGVVHLSYSDGLAAVSVFVQRGSLDEKAFSGWRRSTARGRPVFRRDSLQHWAVWERDGYVFTVLTDAPPATADSVVNSLPHGEDAFRARLGRGFRKLTSWINPFG</sequence>
<feature type="compositionally biased region" description="Polar residues" evidence="1">
    <location>
        <begin position="109"/>
        <end position="124"/>
    </location>
</feature>
<dbReference type="Gene3D" id="3.30.200.100">
    <property type="entry name" value="MucB/RseB, C-terminal domain"/>
    <property type="match status" value="1"/>
</dbReference>
<gene>
    <name evidence="4" type="ORF">GCM10010191_34430</name>
</gene>
<protein>
    <recommendedName>
        <fullName evidence="3">MucB/RseB N-terminal domain-containing protein</fullName>
    </recommendedName>
</protein>
<dbReference type="InterPro" id="IPR033434">
    <property type="entry name" value="MucB/RseB_N"/>
</dbReference>
<proteinExistence type="predicted"/>
<dbReference type="RefSeq" id="WP_344589981.1">
    <property type="nucleotide sequence ID" value="NZ_BAAARW010000012.1"/>
</dbReference>
<feature type="compositionally biased region" description="Low complexity" evidence="1">
    <location>
        <begin position="96"/>
        <end position="108"/>
    </location>
</feature>
<accession>A0ABP5W8R9</accession>
<comment type="caution">
    <text evidence="4">The sequence shown here is derived from an EMBL/GenBank/DDBJ whole genome shotgun (WGS) entry which is preliminary data.</text>
</comment>
<evidence type="ECO:0000256" key="1">
    <source>
        <dbReference type="SAM" id="MobiDB-lite"/>
    </source>
</evidence>
<organism evidence="4 5">
    <name type="scientific">Actinomadura vinacea</name>
    <dbReference type="NCBI Taxonomy" id="115336"/>
    <lineage>
        <taxon>Bacteria</taxon>
        <taxon>Bacillati</taxon>
        <taxon>Actinomycetota</taxon>
        <taxon>Actinomycetes</taxon>
        <taxon>Streptosporangiales</taxon>
        <taxon>Thermomonosporaceae</taxon>
        <taxon>Actinomadura</taxon>
    </lineage>
</organism>
<dbReference type="EMBL" id="BAAARW010000012">
    <property type="protein sequence ID" value="GAA2420312.1"/>
    <property type="molecule type" value="Genomic_DNA"/>
</dbReference>
<dbReference type="Gene3D" id="2.50.20.10">
    <property type="entry name" value="Lipoprotein localisation LolA/LolB/LppX"/>
    <property type="match status" value="1"/>
</dbReference>
<feature type="signal peptide" evidence="2">
    <location>
        <begin position="1"/>
        <end position="33"/>
    </location>
</feature>
<feature type="chain" id="PRO_5047280012" description="MucB/RseB N-terminal domain-containing protein" evidence="2">
    <location>
        <begin position="34"/>
        <end position="430"/>
    </location>
</feature>
<dbReference type="Pfam" id="PF03888">
    <property type="entry name" value="MucB_RseB"/>
    <property type="match status" value="1"/>
</dbReference>
<dbReference type="InterPro" id="IPR038484">
    <property type="entry name" value="MucB/RseB_C_sf"/>
</dbReference>
<keyword evidence="2" id="KW-0732">Signal</keyword>
<feature type="domain" description="MucB/RseB N-terminal" evidence="3">
    <location>
        <begin position="173"/>
        <end position="240"/>
    </location>
</feature>
<evidence type="ECO:0000259" key="3">
    <source>
        <dbReference type="Pfam" id="PF03888"/>
    </source>
</evidence>
<dbReference type="Proteomes" id="UP001501231">
    <property type="component" value="Unassembled WGS sequence"/>
</dbReference>
<feature type="region of interest" description="Disordered" evidence="1">
    <location>
        <begin position="87"/>
        <end position="154"/>
    </location>
</feature>
<reference evidence="5" key="1">
    <citation type="journal article" date="2019" name="Int. J. Syst. Evol. Microbiol.">
        <title>The Global Catalogue of Microorganisms (GCM) 10K type strain sequencing project: providing services to taxonomists for standard genome sequencing and annotation.</title>
        <authorList>
            <consortium name="The Broad Institute Genomics Platform"/>
            <consortium name="The Broad Institute Genome Sequencing Center for Infectious Disease"/>
            <person name="Wu L."/>
            <person name="Ma J."/>
        </authorList>
    </citation>
    <scope>NUCLEOTIDE SEQUENCE [LARGE SCALE GENOMIC DNA]</scope>
    <source>
        <strain evidence="5">JCM 3325</strain>
    </source>
</reference>
<evidence type="ECO:0000256" key="2">
    <source>
        <dbReference type="SAM" id="SignalP"/>
    </source>
</evidence>
<evidence type="ECO:0000313" key="4">
    <source>
        <dbReference type="EMBL" id="GAA2420312.1"/>
    </source>
</evidence>
<evidence type="ECO:0000313" key="5">
    <source>
        <dbReference type="Proteomes" id="UP001501231"/>
    </source>
</evidence>
<keyword evidence="5" id="KW-1185">Reference proteome</keyword>
<name>A0ABP5W8R9_9ACTN</name>